<evidence type="ECO:0008006" key="4">
    <source>
        <dbReference type="Google" id="ProtNLM"/>
    </source>
</evidence>
<dbReference type="AlphaFoldDB" id="A0AAQ3RKY6"/>
<dbReference type="InterPro" id="IPR008637">
    <property type="entry name" value="HR_lesion"/>
</dbReference>
<dbReference type="PANTHER" id="PTHR31474:SF4">
    <property type="entry name" value="NICOTIANA LESION-INDUCING LIKE"/>
    <property type="match status" value="1"/>
</dbReference>
<keyword evidence="1" id="KW-1133">Transmembrane helix</keyword>
<gene>
    <name evidence="2" type="ORF">V8G54_031304</name>
</gene>
<evidence type="ECO:0000313" key="3">
    <source>
        <dbReference type="Proteomes" id="UP001374535"/>
    </source>
</evidence>
<keyword evidence="1" id="KW-0812">Transmembrane</keyword>
<feature type="non-terminal residue" evidence="2">
    <location>
        <position position="1"/>
    </location>
</feature>
<proteinExistence type="predicted"/>
<protein>
    <recommendedName>
        <fullName evidence="4">HR-like lesion-inducer</fullName>
    </recommendedName>
</protein>
<evidence type="ECO:0000313" key="2">
    <source>
        <dbReference type="EMBL" id="WVY99153.1"/>
    </source>
</evidence>
<organism evidence="2 3">
    <name type="scientific">Vigna mungo</name>
    <name type="common">Black gram</name>
    <name type="synonym">Phaseolus mungo</name>
    <dbReference type="NCBI Taxonomy" id="3915"/>
    <lineage>
        <taxon>Eukaryota</taxon>
        <taxon>Viridiplantae</taxon>
        <taxon>Streptophyta</taxon>
        <taxon>Embryophyta</taxon>
        <taxon>Tracheophyta</taxon>
        <taxon>Spermatophyta</taxon>
        <taxon>Magnoliopsida</taxon>
        <taxon>eudicotyledons</taxon>
        <taxon>Gunneridae</taxon>
        <taxon>Pentapetalae</taxon>
        <taxon>rosids</taxon>
        <taxon>fabids</taxon>
        <taxon>Fabales</taxon>
        <taxon>Fabaceae</taxon>
        <taxon>Papilionoideae</taxon>
        <taxon>50 kb inversion clade</taxon>
        <taxon>NPAAA clade</taxon>
        <taxon>indigoferoid/millettioid clade</taxon>
        <taxon>Phaseoleae</taxon>
        <taxon>Vigna</taxon>
    </lineage>
</organism>
<dbReference type="PANTHER" id="PTHR31474">
    <property type="entry name" value="HR-LIKE LESION-INDUCER"/>
    <property type="match status" value="1"/>
</dbReference>
<sequence>AVYPVPCLTTFYNIKCLVVNVIFSLLVILLKQHLVHSYLHRMHVARFNEFDDTGGPVAKELIPKLAAVRRNLSSKLGLAVPDINVRPVIASTIFLKGVGGILFVLGSTFGSYLLLFYLGLSTPILYDFYNYRPNNPQYSLLLSDFIQNTALCGALLFFIEMKYLITRKQIRKKTPKAKTV</sequence>
<keyword evidence="1" id="KW-0472">Membrane</keyword>
<evidence type="ECO:0000256" key="1">
    <source>
        <dbReference type="SAM" id="Phobius"/>
    </source>
</evidence>
<dbReference type="Pfam" id="PF05514">
    <property type="entry name" value="HR_lesion"/>
    <property type="match status" value="1"/>
</dbReference>
<dbReference type="Proteomes" id="UP001374535">
    <property type="component" value="Chromosome 9"/>
</dbReference>
<reference evidence="2 3" key="1">
    <citation type="journal article" date="2023" name="Life. Sci Alliance">
        <title>Evolutionary insights into 3D genome organization and epigenetic landscape of Vigna mungo.</title>
        <authorList>
            <person name="Junaid A."/>
            <person name="Singh B."/>
            <person name="Bhatia S."/>
        </authorList>
    </citation>
    <scope>NUCLEOTIDE SEQUENCE [LARGE SCALE GENOMIC DNA]</scope>
    <source>
        <strain evidence="2">Urdbean</strain>
    </source>
</reference>
<feature type="transmembrane region" description="Helical" evidence="1">
    <location>
        <begin position="145"/>
        <end position="165"/>
    </location>
</feature>
<dbReference type="EMBL" id="CP144692">
    <property type="protein sequence ID" value="WVY99153.1"/>
    <property type="molecule type" value="Genomic_DNA"/>
</dbReference>
<feature type="transmembrane region" description="Helical" evidence="1">
    <location>
        <begin position="101"/>
        <end position="125"/>
    </location>
</feature>
<accession>A0AAQ3RKY6</accession>
<name>A0AAQ3RKY6_VIGMU</name>
<feature type="transmembrane region" description="Helical" evidence="1">
    <location>
        <begin position="12"/>
        <end position="30"/>
    </location>
</feature>
<keyword evidence="3" id="KW-1185">Reference proteome</keyword>